<accession>A0ABS2JPF2</accession>
<evidence type="ECO:0000313" key="3">
    <source>
        <dbReference type="Proteomes" id="UP001430065"/>
    </source>
</evidence>
<comment type="caution">
    <text evidence="2">The sequence shown here is derived from an EMBL/GenBank/DDBJ whole genome shotgun (WGS) entry which is preliminary data.</text>
</comment>
<keyword evidence="3" id="KW-1185">Reference proteome</keyword>
<evidence type="ECO:0000313" key="2">
    <source>
        <dbReference type="EMBL" id="MBM7120885.1"/>
    </source>
</evidence>
<proteinExistence type="predicted"/>
<protein>
    <recommendedName>
        <fullName evidence="4">DUF1232 domain-containing protein</fullName>
    </recommendedName>
</protein>
<dbReference type="RefSeq" id="WP_204635319.1">
    <property type="nucleotide sequence ID" value="NZ_JADIKC010000003.1"/>
</dbReference>
<organism evidence="2 3">
    <name type="scientific">Dyella kyungheensis</name>
    <dbReference type="NCBI Taxonomy" id="1242174"/>
    <lineage>
        <taxon>Bacteria</taxon>
        <taxon>Pseudomonadati</taxon>
        <taxon>Pseudomonadota</taxon>
        <taxon>Gammaproteobacteria</taxon>
        <taxon>Lysobacterales</taxon>
        <taxon>Rhodanobacteraceae</taxon>
        <taxon>Dyella</taxon>
    </lineage>
</organism>
<keyword evidence="1" id="KW-1133">Transmembrane helix</keyword>
<keyword evidence="1" id="KW-0812">Transmembrane</keyword>
<reference evidence="2 3" key="1">
    <citation type="submission" date="2020-10" db="EMBL/GenBank/DDBJ databases">
        <title>Phylogeny of dyella-like bacteria.</title>
        <authorList>
            <person name="Fu J."/>
        </authorList>
    </citation>
    <scope>NUCLEOTIDE SEQUENCE [LARGE SCALE GENOMIC DNA]</scope>
    <source>
        <strain evidence="2 3">THG-B117</strain>
    </source>
</reference>
<evidence type="ECO:0000256" key="1">
    <source>
        <dbReference type="SAM" id="Phobius"/>
    </source>
</evidence>
<evidence type="ECO:0008006" key="4">
    <source>
        <dbReference type="Google" id="ProtNLM"/>
    </source>
</evidence>
<gene>
    <name evidence="2" type="ORF">ISP20_06885</name>
</gene>
<name>A0ABS2JPF2_9GAMM</name>
<feature type="transmembrane region" description="Helical" evidence="1">
    <location>
        <begin position="55"/>
        <end position="75"/>
    </location>
</feature>
<sequence>MAWLDPQWFTLEALTAEWRRKDVRKWMIGVITVTVVLILLSQPETVPTALTIDSVGIDVFLALLEMQIMVAVLLYREQLMGWLRTAYVADNALGTLMRKLVSLGRNMREATRGSFRE</sequence>
<keyword evidence="1" id="KW-0472">Membrane</keyword>
<dbReference type="Proteomes" id="UP001430065">
    <property type="component" value="Unassembled WGS sequence"/>
</dbReference>
<dbReference type="EMBL" id="JADIKC010000003">
    <property type="protein sequence ID" value="MBM7120885.1"/>
    <property type="molecule type" value="Genomic_DNA"/>
</dbReference>
<feature type="transmembrane region" description="Helical" evidence="1">
    <location>
        <begin position="26"/>
        <end position="43"/>
    </location>
</feature>